<sequence>MERIGVDSACSVLDLKGSTLTTCTAIASAMAARTPTTAVSPSNGATLRSRRQSKEQQNPAGMHQTPDYRSVLQRFTWKFV</sequence>
<keyword evidence="3" id="KW-1185">Reference proteome</keyword>
<dbReference type="Proteomes" id="UP000053660">
    <property type="component" value="Unassembled WGS sequence"/>
</dbReference>
<feature type="region of interest" description="Disordered" evidence="1">
    <location>
        <begin position="34"/>
        <end position="67"/>
    </location>
</feature>
<accession>A0A0B1TEZ7</accession>
<proteinExistence type="predicted"/>
<gene>
    <name evidence="2" type="ORF">OESDEN_05425</name>
</gene>
<feature type="compositionally biased region" description="Polar residues" evidence="1">
    <location>
        <begin position="34"/>
        <end position="46"/>
    </location>
</feature>
<protein>
    <submittedName>
        <fullName evidence="2">Uncharacterized protein</fullName>
    </submittedName>
</protein>
<reference evidence="2 3" key="1">
    <citation type="submission" date="2014-03" db="EMBL/GenBank/DDBJ databases">
        <title>Draft genome of the hookworm Oesophagostomum dentatum.</title>
        <authorList>
            <person name="Mitreva M."/>
        </authorList>
    </citation>
    <scope>NUCLEOTIDE SEQUENCE [LARGE SCALE GENOMIC DNA]</scope>
    <source>
        <strain evidence="2 3">OD-Hann</strain>
    </source>
</reference>
<dbReference type="EMBL" id="KN550252">
    <property type="protein sequence ID" value="KHJ94641.1"/>
    <property type="molecule type" value="Genomic_DNA"/>
</dbReference>
<name>A0A0B1TEZ7_OESDE</name>
<evidence type="ECO:0000313" key="3">
    <source>
        <dbReference type="Proteomes" id="UP000053660"/>
    </source>
</evidence>
<dbReference type="AlphaFoldDB" id="A0A0B1TEZ7"/>
<evidence type="ECO:0000256" key="1">
    <source>
        <dbReference type="SAM" id="MobiDB-lite"/>
    </source>
</evidence>
<evidence type="ECO:0000313" key="2">
    <source>
        <dbReference type="EMBL" id="KHJ94641.1"/>
    </source>
</evidence>
<organism evidence="2 3">
    <name type="scientific">Oesophagostomum dentatum</name>
    <name type="common">Nodular worm</name>
    <dbReference type="NCBI Taxonomy" id="61180"/>
    <lineage>
        <taxon>Eukaryota</taxon>
        <taxon>Metazoa</taxon>
        <taxon>Ecdysozoa</taxon>
        <taxon>Nematoda</taxon>
        <taxon>Chromadorea</taxon>
        <taxon>Rhabditida</taxon>
        <taxon>Rhabditina</taxon>
        <taxon>Rhabditomorpha</taxon>
        <taxon>Strongyloidea</taxon>
        <taxon>Strongylidae</taxon>
        <taxon>Oesophagostomum</taxon>
    </lineage>
</organism>